<dbReference type="GO" id="GO:0046872">
    <property type="term" value="F:metal ion binding"/>
    <property type="evidence" value="ECO:0007669"/>
    <property type="project" value="UniProtKB-KW"/>
</dbReference>
<evidence type="ECO:0000256" key="5">
    <source>
        <dbReference type="ARBA" id="ARBA00022714"/>
    </source>
</evidence>
<feature type="domain" description="Anamorsin C-terminal" evidence="11">
    <location>
        <begin position="266"/>
        <end position="342"/>
    </location>
</feature>
<dbReference type="PANTHER" id="PTHR13273">
    <property type="entry name" value="ANAMORSIN"/>
    <property type="match status" value="1"/>
</dbReference>
<feature type="short sequence motif" description="Cx2C motif 1" evidence="10">
    <location>
        <begin position="312"/>
        <end position="315"/>
    </location>
</feature>
<dbReference type="GO" id="GO:0009055">
    <property type="term" value="F:electron transfer activity"/>
    <property type="evidence" value="ECO:0007669"/>
    <property type="project" value="UniProtKB-UniRule"/>
</dbReference>
<dbReference type="HAMAP" id="MF_03115">
    <property type="entry name" value="Anamorsin"/>
    <property type="match status" value="1"/>
</dbReference>
<dbReference type="GO" id="GO:0016226">
    <property type="term" value="P:iron-sulfur cluster assembly"/>
    <property type="evidence" value="ECO:0007669"/>
    <property type="project" value="UniProtKB-UniRule"/>
</dbReference>
<proteinExistence type="inferred from homology"/>
<keyword evidence="3 10" id="KW-0004">4Fe-4S</keyword>
<evidence type="ECO:0000256" key="3">
    <source>
        <dbReference type="ARBA" id="ARBA00022485"/>
    </source>
</evidence>
<keyword evidence="7 10" id="KW-0408">Iron</keyword>
<dbReference type="Pfam" id="PF20922">
    <property type="entry name" value="Anamorsin_N"/>
    <property type="match status" value="1"/>
</dbReference>
<evidence type="ECO:0000256" key="2">
    <source>
        <dbReference type="ARBA" id="ARBA00008169"/>
    </source>
</evidence>
<reference evidence="13" key="1">
    <citation type="submission" date="2022-07" db="EMBL/GenBank/DDBJ databases">
        <title>Phylogenomic reconstructions and comparative analyses of Kickxellomycotina fungi.</title>
        <authorList>
            <person name="Reynolds N.K."/>
            <person name="Stajich J.E."/>
            <person name="Barry K."/>
            <person name="Grigoriev I.V."/>
            <person name="Crous P."/>
            <person name="Smith M.E."/>
        </authorList>
    </citation>
    <scope>NUCLEOTIDE SEQUENCE</scope>
    <source>
        <strain evidence="13">NBRC 32514</strain>
    </source>
</reference>
<feature type="binding site" evidence="10">
    <location>
        <position position="323"/>
    </location>
    <ligand>
        <name>[4Fe-4S] cluster</name>
        <dbReference type="ChEBI" id="CHEBI:49883"/>
    </ligand>
</feature>
<dbReference type="GO" id="GO:0051537">
    <property type="term" value="F:2 iron, 2 sulfur cluster binding"/>
    <property type="evidence" value="ECO:0007669"/>
    <property type="project" value="UniProtKB-UniRule"/>
</dbReference>
<dbReference type="EMBL" id="JANBOJ010000008">
    <property type="protein sequence ID" value="KAJ1725298.1"/>
    <property type="molecule type" value="Genomic_DNA"/>
</dbReference>
<dbReference type="Pfam" id="PF05093">
    <property type="entry name" value="CIAPIN1"/>
    <property type="match status" value="1"/>
</dbReference>
<keyword evidence="4 10" id="KW-0963">Cytoplasm</keyword>
<evidence type="ECO:0000256" key="8">
    <source>
        <dbReference type="ARBA" id="ARBA00023014"/>
    </source>
</evidence>
<comment type="cofactor">
    <cofactor evidence="1 10">
        <name>[4Fe-4S] cluster</name>
        <dbReference type="ChEBI" id="CHEBI:49883"/>
    </cofactor>
</comment>
<evidence type="ECO:0000256" key="10">
    <source>
        <dbReference type="HAMAP-Rule" id="MF_03115"/>
    </source>
</evidence>
<evidence type="ECO:0000313" key="13">
    <source>
        <dbReference type="EMBL" id="KAJ1725298.1"/>
    </source>
</evidence>
<comment type="caution">
    <text evidence="13">The sequence shown here is derived from an EMBL/GenBank/DDBJ whole genome shotgun (WGS) entry which is preliminary data.</text>
</comment>
<comment type="caution">
    <text evidence="10">Lacks conserved residue(s) required for the propagation of feature annotation.</text>
</comment>
<dbReference type="AlphaFoldDB" id="A0A9W7Y6W3"/>
<evidence type="ECO:0000256" key="7">
    <source>
        <dbReference type="ARBA" id="ARBA00023004"/>
    </source>
</evidence>
<gene>
    <name evidence="13" type="primary">DRE2</name>
    <name evidence="13" type="ORF">LPJ53_000525</name>
</gene>
<dbReference type="OrthoDB" id="311633at2759"/>
<dbReference type="InterPro" id="IPR007785">
    <property type="entry name" value="Anamorsin"/>
</dbReference>
<dbReference type="InterPro" id="IPR046408">
    <property type="entry name" value="CIAPIN1"/>
</dbReference>
<evidence type="ECO:0000259" key="11">
    <source>
        <dbReference type="Pfam" id="PF05093"/>
    </source>
</evidence>
<dbReference type="SUPFAM" id="SSF53335">
    <property type="entry name" value="S-adenosyl-L-methionine-dependent methyltransferases"/>
    <property type="match status" value="1"/>
</dbReference>
<comment type="similarity">
    <text evidence="2 10">Belongs to the anamorsin family.</text>
</comment>
<feature type="domain" description="Anamorsin N-terminal" evidence="12">
    <location>
        <begin position="16"/>
        <end position="195"/>
    </location>
</feature>
<protein>
    <submittedName>
        <fullName evidence="13">Electron carrier</fullName>
    </submittedName>
</protein>
<dbReference type="Proteomes" id="UP001149813">
    <property type="component" value="Unassembled WGS sequence"/>
</dbReference>
<dbReference type="GO" id="GO:0051539">
    <property type="term" value="F:4 iron, 4 sulfur cluster binding"/>
    <property type="evidence" value="ECO:0007669"/>
    <property type="project" value="UniProtKB-KW"/>
</dbReference>
<feature type="short sequence motif" description="Cx2C motif 2" evidence="10">
    <location>
        <begin position="323"/>
        <end position="326"/>
    </location>
</feature>
<accession>A0A9W7Y6W3</accession>
<keyword evidence="6 10" id="KW-0479">Metal-binding</keyword>
<keyword evidence="9 10" id="KW-0496">Mitochondrion</keyword>
<evidence type="ECO:0000256" key="4">
    <source>
        <dbReference type="ARBA" id="ARBA00022490"/>
    </source>
</evidence>
<organism evidence="13 14">
    <name type="scientific">Coemansia erecta</name>
    <dbReference type="NCBI Taxonomy" id="147472"/>
    <lineage>
        <taxon>Eukaryota</taxon>
        <taxon>Fungi</taxon>
        <taxon>Fungi incertae sedis</taxon>
        <taxon>Zoopagomycota</taxon>
        <taxon>Kickxellomycotina</taxon>
        <taxon>Kickxellomycetes</taxon>
        <taxon>Kickxellales</taxon>
        <taxon>Kickxellaceae</taxon>
        <taxon>Coemansia</taxon>
    </lineage>
</organism>
<evidence type="ECO:0000256" key="6">
    <source>
        <dbReference type="ARBA" id="ARBA00022723"/>
    </source>
</evidence>
<evidence type="ECO:0000259" key="12">
    <source>
        <dbReference type="Pfam" id="PF20922"/>
    </source>
</evidence>
<comment type="domain">
    <text evidence="10">The N-terminal domain has structural similarity with S-adenosyl-L-methionine-dependent methyltransferases, but does not bind S-adenosyl-L-methionine. It is required for correct assembly of the 2 Fe-S clusters.</text>
</comment>
<name>A0A9W7Y6W3_9FUNG</name>
<evidence type="ECO:0000313" key="14">
    <source>
        <dbReference type="Proteomes" id="UP001149813"/>
    </source>
</evidence>
<feature type="region of interest" description="Fe-S binding site B" evidence="10">
    <location>
        <begin position="312"/>
        <end position="326"/>
    </location>
</feature>
<keyword evidence="5" id="KW-0001">2Fe-2S</keyword>
<feature type="binding site" evidence="10">
    <location>
        <position position="326"/>
    </location>
    <ligand>
        <name>[4Fe-4S] cluster</name>
        <dbReference type="ChEBI" id="CHEBI:49883"/>
    </ligand>
</feature>
<dbReference type="InterPro" id="IPR029063">
    <property type="entry name" value="SAM-dependent_MTases_sf"/>
</dbReference>
<dbReference type="PANTHER" id="PTHR13273:SF14">
    <property type="entry name" value="ANAMORSIN"/>
    <property type="match status" value="1"/>
</dbReference>
<evidence type="ECO:0000256" key="9">
    <source>
        <dbReference type="ARBA" id="ARBA00023128"/>
    </source>
</evidence>
<feature type="binding site" evidence="10">
    <location>
        <position position="315"/>
    </location>
    <ligand>
        <name>[4Fe-4S] cluster</name>
        <dbReference type="ChEBI" id="CHEBI:49883"/>
    </ligand>
</feature>
<dbReference type="InterPro" id="IPR049011">
    <property type="entry name" value="Anamorsin_N_metazoan"/>
</dbReference>
<evidence type="ECO:0000256" key="1">
    <source>
        <dbReference type="ARBA" id="ARBA00001966"/>
    </source>
</evidence>
<comment type="subcellular location">
    <subcellularLocation>
        <location evidence="10">Cytoplasm</location>
    </subcellularLocation>
    <subcellularLocation>
        <location evidence="10">Mitochondrion intermembrane space</location>
    </subcellularLocation>
</comment>
<feature type="binding site" evidence="10">
    <location>
        <position position="312"/>
    </location>
    <ligand>
        <name>[4Fe-4S] cluster</name>
        <dbReference type="ChEBI" id="CHEBI:49883"/>
    </ligand>
</feature>
<dbReference type="Gene3D" id="3.40.50.150">
    <property type="entry name" value="Vaccinia Virus protein VP39"/>
    <property type="match status" value="1"/>
</dbReference>
<comment type="domain">
    <text evidence="10">The C-terminal domain binds 2 Fe-S clusters but is otherwise mostly in an intrinsically disordered conformation.</text>
</comment>
<comment type="domain">
    <text evidence="10">The twin Cx2C motifs are involved in the recognition by the mitochondrial MIA40-ERV1 disulfide relay system. The formation of 2 disulfide bonds in the Cx2C motifs through dithiol/disulfide exchange reactions effectively traps the protein in the mitochondrial intermembrane space.</text>
</comment>
<sequence length="353" mass="37606">MTSTTRSSAPYTAEPGQHILLVARAGSDANSLDALQQLRDSLRSQVGTAGKVDFEQIDRIEDGSAAVASSKYDRVIASPVGPHAVEHSSKVLANLLLALKPSGTLEICELVVDGTPRSDALPVTRSQDELVQQLKFAGFVDAQVIRSETVSESALRELATESWKLSDAVSIISESSVGVQSAWVTANKPAYNVGAAAALSFGKKNRNKQGGSADDADKPKKAWMLNVESDDDDDDAEIEDQDDLLEEEDFARPDASTLARPDGVPAKRRACKNCTCGLADGLEPDENNACKPKEKVKKPTRPVDLVNVKSSCGNCSLGDAFRCSSCPYLGMPSFKPGEKVTLGGSMLSDDFMP</sequence>
<keyword evidence="8 10" id="KW-0411">Iron-sulfur</keyword>
<dbReference type="GO" id="GO:0005758">
    <property type="term" value="C:mitochondrial intermembrane space"/>
    <property type="evidence" value="ECO:0007669"/>
    <property type="project" value="UniProtKB-SubCell"/>
</dbReference>
<keyword evidence="14" id="KW-1185">Reference proteome</keyword>